<comment type="cofactor">
    <cofactor evidence="1">
        <name>pyridoxal 5'-phosphate</name>
        <dbReference type="ChEBI" id="CHEBI:597326"/>
    </cofactor>
</comment>
<dbReference type="GO" id="GO:0006567">
    <property type="term" value="P:L-threonine catabolic process"/>
    <property type="evidence" value="ECO:0007669"/>
    <property type="project" value="TreeGrafter"/>
</dbReference>
<reference evidence="6" key="2">
    <citation type="submission" date="2017-10" db="EMBL/GenBank/DDBJ databases">
        <title>Ladona fulva Genome sequencing and assembly.</title>
        <authorList>
            <person name="Murali S."/>
            <person name="Richards S."/>
            <person name="Bandaranaike D."/>
            <person name="Bellair M."/>
            <person name="Blankenburg K."/>
            <person name="Chao H."/>
            <person name="Dinh H."/>
            <person name="Doddapaneni H."/>
            <person name="Dugan-Rocha S."/>
            <person name="Elkadiri S."/>
            <person name="Gnanaolivu R."/>
            <person name="Hernandez B."/>
            <person name="Skinner E."/>
            <person name="Javaid M."/>
            <person name="Lee S."/>
            <person name="Li M."/>
            <person name="Ming W."/>
            <person name="Munidasa M."/>
            <person name="Muniz J."/>
            <person name="Nguyen L."/>
            <person name="Hughes D."/>
            <person name="Osuji N."/>
            <person name="Pu L.-L."/>
            <person name="Puazo M."/>
            <person name="Qu C."/>
            <person name="Quiroz J."/>
            <person name="Raj R."/>
            <person name="Weissenberger G."/>
            <person name="Xin Y."/>
            <person name="Zou X."/>
            <person name="Han Y."/>
            <person name="Worley K."/>
            <person name="Muzny D."/>
            <person name="Gibbs R."/>
        </authorList>
    </citation>
    <scope>NUCLEOTIDE SEQUENCE</scope>
    <source>
        <strain evidence="6">Sampled in the wild</strain>
    </source>
</reference>
<comment type="similarity">
    <text evidence="2">Belongs to the threonine aldolase family.</text>
</comment>
<feature type="domain" description="Aromatic amino acid beta-eliminating lyase/threonine aldolase" evidence="5">
    <location>
        <begin position="405"/>
        <end position="638"/>
    </location>
</feature>
<dbReference type="PANTHER" id="PTHR48097:SF9">
    <property type="entry name" value="L-THREONINE ALDOLASE"/>
    <property type="match status" value="1"/>
</dbReference>
<dbReference type="OrthoDB" id="10261951at2759"/>
<protein>
    <recommendedName>
        <fullName evidence="5">Aromatic amino acid beta-eliminating lyase/threonine aldolase domain-containing protein</fullName>
    </recommendedName>
</protein>
<sequence length="643" mass="70587">MVKVIDLRSDTISRPTKLMKQAMLEAIVGDDVYREDPTINELERKAASMLGKEAALYVPTGTMGNLIGMMVHCPKRGSEILMGDLSHTFLYEQGGAAQLGGIHLHILPNRPDGTFDINLMKSKVRTGDIFEPITSLIVVENTHNMCGGKALPMKWLDELAEAASSLNIPLHMDGARLFNAAVYLGIPAKEIIKNISTVSVCFSKGLGAPIGSVLVGPKILMEEARRLRKVLGGGMRQAGFMAATGIVALDTMIDRLAIDHQHTYRIAKARRLRKVLGGGMRQAGFMAATGIVALDTMIDRLAIDHQHTYRIAKAIENTGSKYFSVDLKNLHTNILQIWFDSEKVDPVKFCERLAKVEKNEKSILGKEIAVKMTPMTKEFMRLVLYHEITEEDVQDAIKKLVKVVDLRSDTISRPTAVMRQAMFEAVVGDDVYGEDPTVIELEKKAASMLGKEEGLFVPSGTMGNLIAMMIHSTRRGSEVFVGDRSHTFLYEQGGAAQLGGIQLHILPNNPDGTFDIDLMKSKVRTRDVHEPTTSLIVVENTHNICGGKVLPIKWLDELAEAASSLNIPLHMDGARLFNAAVYLGIPAKEIVKNFSSVTFCLSKSLGAPVGSVLVGSKKFIYESRRLRKALGGGMRQADHKFIS</sequence>
<dbReference type="PANTHER" id="PTHR48097">
    <property type="entry name" value="L-THREONINE ALDOLASE-RELATED"/>
    <property type="match status" value="1"/>
</dbReference>
<dbReference type="EMBL" id="KZ308157">
    <property type="protein sequence ID" value="KAG8223321.1"/>
    <property type="molecule type" value="Genomic_DNA"/>
</dbReference>
<dbReference type="InterPro" id="IPR015422">
    <property type="entry name" value="PyrdxlP-dep_Trfase_small"/>
</dbReference>
<organism evidence="6 7">
    <name type="scientific">Ladona fulva</name>
    <name type="common">Scarce chaser dragonfly</name>
    <name type="synonym">Libellula fulva</name>
    <dbReference type="NCBI Taxonomy" id="123851"/>
    <lineage>
        <taxon>Eukaryota</taxon>
        <taxon>Metazoa</taxon>
        <taxon>Ecdysozoa</taxon>
        <taxon>Arthropoda</taxon>
        <taxon>Hexapoda</taxon>
        <taxon>Insecta</taxon>
        <taxon>Pterygota</taxon>
        <taxon>Palaeoptera</taxon>
        <taxon>Odonata</taxon>
        <taxon>Epiprocta</taxon>
        <taxon>Anisoptera</taxon>
        <taxon>Libelluloidea</taxon>
        <taxon>Libellulidae</taxon>
        <taxon>Ladona</taxon>
    </lineage>
</organism>
<dbReference type="GO" id="GO:0005829">
    <property type="term" value="C:cytosol"/>
    <property type="evidence" value="ECO:0007669"/>
    <property type="project" value="TreeGrafter"/>
</dbReference>
<proteinExistence type="inferred from homology"/>
<keyword evidence="7" id="KW-1185">Reference proteome</keyword>
<evidence type="ECO:0000313" key="7">
    <source>
        <dbReference type="Proteomes" id="UP000792457"/>
    </source>
</evidence>
<comment type="caution">
    <text evidence="6">The sequence shown here is derived from an EMBL/GenBank/DDBJ whole genome shotgun (WGS) entry which is preliminary data.</text>
</comment>
<dbReference type="Pfam" id="PF01212">
    <property type="entry name" value="Beta_elim_lyase"/>
    <property type="match status" value="2"/>
</dbReference>
<evidence type="ECO:0000313" key="6">
    <source>
        <dbReference type="EMBL" id="KAG8223321.1"/>
    </source>
</evidence>
<evidence type="ECO:0000256" key="4">
    <source>
        <dbReference type="ARBA" id="ARBA00023239"/>
    </source>
</evidence>
<feature type="domain" description="Aromatic amino acid beta-eliminating lyase/threonine aldolase" evidence="5">
    <location>
        <begin position="6"/>
        <end position="267"/>
    </location>
</feature>
<dbReference type="Proteomes" id="UP000792457">
    <property type="component" value="Unassembled WGS sequence"/>
</dbReference>
<keyword evidence="3" id="KW-0663">Pyridoxal phosphate</keyword>
<dbReference type="Gene3D" id="3.40.640.10">
    <property type="entry name" value="Type I PLP-dependent aspartate aminotransferase-like (Major domain)"/>
    <property type="match status" value="2"/>
</dbReference>
<dbReference type="InterPro" id="IPR023603">
    <property type="entry name" value="Low_specificity_L-TA-like"/>
</dbReference>
<dbReference type="GO" id="GO:0006545">
    <property type="term" value="P:glycine biosynthetic process"/>
    <property type="evidence" value="ECO:0007669"/>
    <property type="project" value="TreeGrafter"/>
</dbReference>
<dbReference type="AlphaFoldDB" id="A0A8K0JVA5"/>
<dbReference type="InterPro" id="IPR001597">
    <property type="entry name" value="ArAA_b-elim_lyase/Thr_aldolase"/>
</dbReference>
<dbReference type="SUPFAM" id="SSF53383">
    <property type="entry name" value="PLP-dependent transferases"/>
    <property type="match status" value="3"/>
</dbReference>
<name>A0A8K0JVA5_LADFU</name>
<evidence type="ECO:0000256" key="3">
    <source>
        <dbReference type="ARBA" id="ARBA00022898"/>
    </source>
</evidence>
<dbReference type="InterPro" id="IPR015421">
    <property type="entry name" value="PyrdxlP-dep_Trfase_major"/>
</dbReference>
<dbReference type="FunFam" id="3.40.640.10:FF:000030">
    <property type="entry name" value="Low-specificity L-threonine aldolase"/>
    <property type="match status" value="2"/>
</dbReference>
<evidence type="ECO:0000256" key="2">
    <source>
        <dbReference type="ARBA" id="ARBA00006966"/>
    </source>
</evidence>
<dbReference type="Gene3D" id="3.90.1150.10">
    <property type="entry name" value="Aspartate Aminotransferase, domain 1"/>
    <property type="match status" value="1"/>
</dbReference>
<keyword evidence="4" id="KW-0456">Lyase</keyword>
<accession>A0A8K0JVA5</accession>
<dbReference type="InterPro" id="IPR015424">
    <property type="entry name" value="PyrdxlP-dep_Trfase"/>
</dbReference>
<reference evidence="6" key="1">
    <citation type="submission" date="2013-04" db="EMBL/GenBank/DDBJ databases">
        <authorList>
            <person name="Qu J."/>
            <person name="Murali S.C."/>
            <person name="Bandaranaike D."/>
            <person name="Bellair M."/>
            <person name="Blankenburg K."/>
            <person name="Chao H."/>
            <person name="Dinh H."/>
            <person name="Doddapaneni H."/>
            <person name="Downs B."/>
            <person name="Dugan-Rocha S."/>
            <person name="Elkadiri S."/>
            <person name="Gnanaolivu R.D."/>
            <person name="Hernandez B."/>
            <person name="Javaid M."/>
            <person name="Jayaseelan J.C."/>
            <person name="Lee S."/>
            <person name="Li M."/>
            <person name="Ming W."/>
            <person name="Munidasa M."/>
            <person name="Muniz J."/>
            <person name="Nguyen L."/>
            <person name="Ongeri F."/>
            <person name="Osuji N."/>
            <person name="Pu L.-L."/>
            <person name="Puazo M."/>
            <person name="Qu C."/>
            <person name="Quiroz J."/>
            <person name="Raj R."/>
            <person name="Weissenberger G."/>
            <person name="Xin Y."/>
            <person name="Zou X."/>
            <person name="Han Y."/>
            <person name="Richards S."/>
            <person name="Worley K."/>
            <person name="Muzny D."/>
            <person name="Gibbs R."/>
        </authorList>
    </citation>
    <scope>NUCLEOTIDE SEQUENCE</scope>
    <source>
        <strain evidence="6">Sampled in the wild</strain>
    </source>
</reference>
<dbReference type="NCBIfam" id="NF041359">
    <property type="entry name" value="GntG_guanitoxin"/>
    <property type="match status" value="2"/>
</dbReference>
<evidence type="ECO:0000256" key="1">
    <source>
        <dbReference type="ARBA" id="ARBA00001933"/>
    </source>
</evidence>
<evidence type="ECO:0000259" key="5">
    <source>
        <dbReference type="Pfam" id="PF01212"/>
    </source>
</evidence>
<dbReference type="GO" id="GO:0008732">
    <property type="term" value="F:L-allo-threonine aldolase activity"/>
    <property type="evidence" value="ECO:0007669"/>
    <property type="project" value="TreeGrafter"/>
</dbReference>
<gene>
    <name evidence="6" type="ORF">J437_LFUL001198</name>
</gene>